<evidence type="ECO:0000313" key="1">
    <source>
        <dbReference type="EMBL" id="KAB5512706.1"/>
    </source>
</evidence>
<proteinExistence type="predicted"/>
<organism evidence="1 2">
    <name type="scientific">Salix brachista</name>
    <dbReference type="NCBI Taxonomy" id="2182728"/>
    <lineage>
        <taxon>Eukaryota</taxon>
        <taxon>Viridiplantae</taxon>
        <taxon>Streptophyta</taxon>
        <taxon>Embryophyta</taxon>
        <taxon>Tracheophyta</taxon>
        <taxon>Spermatophyta</taxon>
        <taxon>Magnoliopsida</taxon>
        <taxon>eudicotyledons</taxon>
        <taxon>Gunneridae</taxon>
        <taxon>Pentapetalae</taxon>
        <taxon>rosids</taxon>
        <taxon>fabids</taxon>
        <taxon>Malpighiales</taxon>
        <taxon>Salicaceae</taxon>
        <taxon>Saliceae</taxon>
        <taxon>Salix</taxon>
    </lineage>
</organism>
<reference evidence="2" key="1">
    <citation type="journal article" date="2019" name="Gigascience">
        <title>De novo genome assembly of the endangered Acer yangbiense, a plant species with extremely small populations endemic to Yunnan Province, China.</title>
        <authorList>
            <person name="Yang J."/>
            <person name="Wariss H.M."/>
            <person name="Tao L."/>
            <person name="Zhang R."/>
            <person name="Yun Q."/>
            <person name="Hollingsworth P."/>
            <person name="Dao Z."/>
            <person name="Luo G."/>
            <person name="Guo H."/>
            <person name="Ma Y."/>
            <person name="Sun W."/>
        </authorList>
    </citation>
    <scope>NUCLEOTIDE SEQUENCE [LARGE SCALE GENOMIC DNA]</scope>
    <source>
        <strain evidence="2">cv. br00</strain>
    </source>
</reference>
<keyword evidence="2" id="KW-1185">Reference proteome</keyword>
<sequence>MIPQLLLLIKNSSYFKFRSCPVIFRKWDSESEFSLSLDSKKMLDLAAFLSVVKSQSAVPVADVAGSASPAASEDVMQNVVSLADSSVVAAGAGGSAAAVSSGAPPVDNK</sequence>
<gene>
    <name evidence="1" type="ORF">DKX38_029734</name>
</gene>
<accession>A0A5N5J261</accession>
<name>A0A5N5J261_9ROSI</name>
<comment type="caution">
    <text evidence="1">The sequence shown here is derived from an EMBL/GenBank/DDBJ whole genome shotgun (WGS) entry which is preliminary data.</text>
</comment>
<evidence type="ECO:0000313" key="2">
    <source>
        <dbReference type="Proteomes" id="UP000326939"/>
    </source>
</evidence>
<dbReference type="Proteomes" id="UP000326939">
    <property type="component" value="Chromosome 19"/>
</dbReference>
<protein>
    <submittedName>
        <fullName evidence="1">Uncharacterized protein</fullName>
    </submittedName>
</protein>
<dbReference type="AlphaFoldDB" id="A0A5N5J261"/>
<dbReference type="EMBL" id="VDCV01000019">
    <property type="protein sequence ID" value="KAB5512706.1"/>
    <property type="molecule type" value="Genomic_DNA"/>
</dbReference>